<keyword evidence="3" id="KW-1185">Reference proteome</keyword>
<dbReference type="AlphaFoldDB" id="A0A1H5WX54"/>
<proteinExistence type="predicted"/>
<evidence type="ECO:0000313" key="3">
    <source>
        <dbReference type="Proteomes" id="UP000236752"/>
    </source>
</evidence>
<dbReference type="Pfam" id="PF20057">
    <property type="entry name" value="DUF6456"/>
    <property type="match status" value="1"/>
</dbReference>
<accession>A0A1H5WX54</accession>
<dbReference type="Proteomes" id="UP000236752">
    <property type="component" value="Unassembled WGS sequence"/>
</dbReference>
<evidence type="ECO:0000259" key="1">
    <source>
        <dbReference type="Pfam" id="PF20057"/>
    </source>
</evidence>
<gene>
    <name evidence="2" type="ORF">SAMN04488045_1629</name>
</gene>
<dbReference type="OrthoDB" id="7476630at2"/>
<name>A0A1H5WX54_9RHOB</name>
<feature type="domain" description="DUF6456" evidence="1">
    <location>
        <begin position="229"/>
        <end position="366"/>
    </location>
</feature>
<reference evidence="2 3" key="1">
    <citation type="submission" date="2016-10" db="EMBL/GenBank/DDBJ databases">
        <authorList>
            <person name="de Groot N.N."/>
        </authorList>
    </citation>
    <scope>NUCLEOTIDE SEQUENCE [LARGE SCALE GENOMIC DNA]</scope>
    <source>
        <strain evidence="2 3">DSM 26915</strain>
    </source>
</reference>
<sequence>MTIEMVVKAERSLPNWVPDAAKNYIAHTEYGESLRAVARRQNCHPSTVLRQVRKLEQRRDDPLVDAALRGLGECGNFEEGVDQSKDKSDMVNPLKSAANPVSEERLMKDAYRILQVLAQPNAVLAIAAEMQKAVVVQGSDATDNFGKQVVERDVAEAMALKDWIACSTTGRVSKYRITPAGRSLLNQLTAKRENKVRGFAESQAGFDTRRARSIDLPDALQAGLERNGRFVLPESPLAALSRRRDKGGDPYLKDFHVRAGERLREDFELAKATVPDRAEWSELEASGSKAFLAFPGEDDAGKGAVVAKGRLIAALEDLGPELSEIALRCCCLLEGLETSERKMGFAARSGKVVLRIALMRLHRHYNREAFNGGDLIG</sequence>
<evidence type="ECO:0000313" key="2">
    <source>
        <dbReference type="EMBL" id="SEG04062.1"/>
    </source>
</evidence>
<protein>
    <recommendedName>
        <fullName evidence="1">DUF6456 domain-containing protein</fullName>
    </recommendedName>
</protein>
<dbReference type="RefSeq" id="WP_103909948.1">
    <property type="nucleotide sequence ID" value="NZ_FNUZ01000002.1"/>
</dbReference>
<organism evidence="2 3">
    <name type="scientific">Thalassococcus halodurans</name>
    <dbReference type="NCBI Taxonomy" id="373675"/>
    <lineage>
        <taxon>Bacteria</taxon>
        <taxon>Pseudomonadati</taxon>
        <taxon>Pseudomonadota</taxon>
        <taxon>Alphaproteobacteria</taxon>
        <taxon>Rhodobacterales</taxon>
        <taxon>Roseobacteraceae</taxon>
        <taxon>Thalassococcus</taxon>
    </lineage>
</organism>
<dbReference type="EMBL" id="FNUZ01000002">
    <property type="protein sequence ID" value="SEG04062.1"/>
    <property type="molecule type" value="Genomic_DNA"/>
</dbReference>
<dbReference type="InterPro" id="IPR045599">
    <property type="entry name" value="DUF6456"/>
</dbReference>